<accession>A0A835EIJ6</accession>
<dbReference type="Proteomes" id="UP000636709">
    <property type="component" value="Unassembled WGS sequence"/>
</dbReference>
<organism evidence="1 2">
    <name type="scientific">Digitaria exilis</name>
    <dbReference type="NCBI Taxonomy" id="1010633"/>
    <lineage>
        <taxon>Eukaryota</taxon>
        <taxon>Viridiplantae</taxon>
        <taxon>Streptophyta</taxon>
        <taxon>Embryophyta</taxon>
        <taxon>Tracheophyta</taxon>
        <taxon>Spermatophyta</taxon>
        <taxon>Magnoliopsida</taxon>
        <taxon>Liliopsida</taxon>
        <taxon>Poales</taxon>
        <taxon>Poaceae</taxon>
        <taxon>PACMAD clade</taxon>
        <taxon>Panicoideae</taxon>
        <taxon>Panicodae</taxon>
        <taxon>Paniceae</taxon>
        <taxon>Anthephorinae</taxon>
        <taxon>Digitaria</taxon>
    </lineage>
</organism>
<reference evidence="1" key="1">
    <citation type="submission" date="2020-07" db="EMBL/GenBank/DDBJ databases">
        <title>Genome sequence and genetic diversity analysis of an under-domesticated orphan crop, white fonio (Digitaria exilis).</title>
        <authorList>
            <person name="Bennetzen J.L."/>
            <person name="Chen S."/>
            <person name="Ma X."/>
            <person name="Wang X."/>
            <person name="Yssel A.E.J."/>
            <person name="Chaluvadi S.R."/>
            <person name="Johnson M."/>
            <person name="Gangashetty P."/>
            <person name="Hamidou F."/>
            <person name="Sanogo M.D."/>
            <person name="Zwaenepoel A."/>
            <person name="Wallace J."/>
            <person name="Van De Peer Y."/>
            <person name="Van Deynze A."/>
        </authorList>
    </citation>
    <scope>NUCLEOTIDE SEQUENCE</scope>
    <source>
        <tissue evidence="1">Leaves</tissue>
    </source>
</reference>
<sequence>MRPLGGAHPPTQKLQDVLVPDLAPELVALESLDSETMLGLDPIGLRLCLVEKGCIDADGAMHDCRVTPAHQTGFGRTSRPGIKNRAGPKPRVWVLPSAPPPRTCPPHFQKAKGDTPLSPPPPPLRFRLHHPFLLLGAALLSAAAAEEMAERLTRIAIVSEDKCKPKKAARRQDGRIPSPFLPSVVSDWGLGLDLELSPRPSGCLFVRGELDAG</sequence>
<dbReference type="EMBL" id="JACEFO010001906">
    <property type="protein sequence ID" value="KAF8694391.1"/>
    <property type="molecule type" value="Genomic_DNA"/>
</dbReference>
<name>A0A835EIJ6_9POAL</name>
<evidence type="ECO:0000313" key="2">
    <source>
        <dbReference type="Proteomes" id="UP000636709"/>
    </source>
</evidence>
<protein>
    <submittedName>
        <fullName evidence="1">Uncharacterized protein</fullName>
    </submittedName>
</protein>
<gene>
    <name evidence="1" type="ORF">HU200_038267</name>
</gene>
<keyword evidence="2" id="KW-1185">Reference proteome</keyword>
<dbReference type="AlphaFoldDB" id="A0A835EIJ6"/>
<proteinExistence type="predicted"/>
<evidence type="ECO:0000313" key="1">
    <source>
        <dbReference type="EMBL" id="KAF8694391.1"/>
    </source>
</evidence>
<comment type="caution">
    <text evidence="1">The sequence shown here is derived from an EMBL/GenBank/DDBJ whole genome shotgun (WGS) entry which is preliminary data.</text>
</comment>